<organism evidence="2 3">
    <name type="scientific">Scleroderma citrinum Foug A</name>
    <dbReference type="NCBI Taxonomy" id="1036808"/>
    <lineage>
        <taxon>Eukaryota</taxon>
        <taxon>Fungi</taxon>
        <taxon>Dikarya</taxon>
        <taxon>Basidiomycota</taxon>
        <taxon>Agaricomycotina</taxon>
        <taxon>Agaricomycetes</taxon>
        <taxon>Agaricomycetidae</taxon>
        <taxon>Boletales</taxon>
        <taxon>Sclerodermatineae</taxon>
        <taxon>Sclerodermataceae</taxon>
        <taxon>Scleroderma</taxon>
    </lineage>
</organism>
<proteinExistence type="predicted"/>
<feature type="region of interest" description="Disordered" evidence="1">
    <location>
        <begin position="76"/>
        <end position="100"/>
    </location>
</feature>
<dbReference type="InParanoid" id="A0A0C3D4G9"/>
<reference evidence="2 3" key="1">
    <citation type="submission" date="2014-04" db="EMBL/GenBank/DDBJ databases">
        <authorList>
            <consortium name="DOE Joint Genome Institute"/>
            <person name="Kuo A."/>
            <person name="Kohler A."/>
            <person name="Nagy L.G."/>
            <person name="Floudas D."/>
            <person name="Copeland A."/>
            <person name="Barry K.W."/>
            <person name="Cichocki N."/>
            <person name="Veneault-Fourrey C."/>
            <person name="LaButti K."/>
            <person name="Lindquist E.A."/>
            <person name="Lipzen A."/>
            <person name="Lundell T."/>
            <person name="Morin E."/>
            <person name="Murat C."/>
            <person name="Sun H."/>
            <person name="Tunlid A."/>
            <person name="Henrissat B."/>
            <person name="Grigoriev I.V."/>
            <person name="Hibbett D.S."/>
            <person name="Martin F."/>
            <person name="Nordberg H.P."/>
            <person name="Cantor M.N."/>
            <person name="Hua S.X."/>
        </authorList>
    </citation>
    <scope>NUCLEOTIDE SEQUENCE [LARGE SCALE GENOMIC DNA]</scope>
    <source>
        <strain evidence="2 3">Foug A</strain>
    </source>
</reference>
<evidence type="ECO:0000256" key="1">
    <source>
        <dbReference type="SAM" id="MobiDB-lite"/>
    </source>
</evidence>
<keyword evidence="3" id="KW-1185">Reference proteome</keyword>
<feature type="compositionally biased region" description="Low complexity" evidence="1">
    <location>
        <begin position="83"/>
        <end position="98"/>
    </location>
</feature>
<dbReference type="HOGENOM" id="CLU_960295_0_0_1"/>
<dbReference type="EMBL" id="KN822297">
    <property type="protein sequence ID" value="KIM51006.1"/>
    <property type="molecule type" value="Genomic_DNA"/>
</dbReference>
<dbReference type="OrthoDB" id="2602752at2759"/>
<sequence>MAGRSPLFPFLVEYNTWAVTRLPESPPTQGDIQRSRDFLYHYEGISNPLYPTLTGSVDPGNPFSMLANDGLDVTVQRQQQSKGSFSPGSPTTPLPTLGDSIFSPLGYPTYPSDPVGGPLAMARTPYPPMFDPSVPMEAYSPPFTTTHGGGGSQTSGLSGPEGSQDFPAHPAQLNSPSGQLLHLANANHLTGEAPSSVYDAATPADSSAPRDRAVSKSCGWKRKDGTRCGAVINYYCQGHLAKAHGITKMSGKRIIWCKWCDQNHQIKRECVLRHVREVHLGFSRLKRGYV</sequence>
<gene>
    <name evidence="2" type="ORF">SCLCIDRAFT_1224916</name>
</gene>
<protein>
    <submittedName>
        <fullName evidence="2">Uncharacterized protein</fullName>
    </submittedName>
</protein>
<accession>A0A0C3D4G9</accession>
<feature type="region of interest" description="Disordered" evidence="1">
    <location>
        <begin position="137"/>
        <end position="176"/>
    </location>
</feature>
<reference evidence="3" key="2">
    <citation type="submission" date="2015-01" db="EMBL/GenBank/DDBJ databases">
        <title>Evolutionary Origins and Diversification of the Mycorrhizal Mutualists.</title>
        <authorList>
            <consortium name="DOE Joint Genome Institute"/>
            <consortium name="Mycorrhizal Genomics Consortium"/>
            <person name="Kohler A."/>
            <person name="Kuo A."/>
            <person name="Nagy L.G."/>
            <person name="Floudas D."/>
            <person name="Copeland A."/>
            <person name="Barry K.W."/>
            <person name="Cichocki N."/>
            <person name="Veneault-Fourrey C."/>
            <person name="LaButti K."/>
            <person name="Lindquist E.A."/>
            <person name="Lipzen A."/>
            <person name="Lundell T."/>
            <person name="Morin E."/>
            <person name="Murat C."/>
            <person name="Riley R."/>
            <person name="Ohm R."/>
            <person name="Sun H."/>
            <person name="Tunlid A."/>
            <person name="Henrissat B."/>
            <person name="Grigoriev I.V."/>
            <person name="Hibbett D.S."/>
            <person name="Martin F."/>
        </authorList>
    </citation>
    <scope>NUCLEOTIDE SEQUENCE [LARGE SCALE GENOMIC DNA]</scope>
    <source>
        <strain evidence="3">Foug A</strain>
    </source>
</reference>
<evidence type="ECO:0000313" key="3">
    <source>
        <dbReference type="Proteomes" id="UP000053989"/>
    </source>
</evidence>
<dbReference type="Proteomes" id="UP000053989">
    <property type="component" value="Unassembled WGS sequence"/>
</dbReference>
<name>A0A0C3D4G9_9AGAM</name>
<dbReference type="AlphaFoldDB" id="A0A0C3D4G9"/>
<evidence type="ECO:0000313" key="2">
    <source>
        <dbReference type="EMBL" id="KIM51006.1"/>
    </source>
</evidence>